<feature type="region of interest" description="Disordered" evidence="1">
    <location>
        <begin position="1"/>
        <end position="39"/>
    </location>
</feature>
<dbReference type="EMBL" id="RJVU01079756">
    <property type="protein sequence ID" value="ROI15544.1"/>
    <property type="molecule type" value="Genomic_DNA"/>
</dbReference>
<comment type="caution">
    <text evidence="2">The sequence shown here is derived from an EMBL/GenBank/DDBJ whole genome shotgun (WGS) entry which is preliminary data.</text>
</comment>
<protein>
    <submittedName>
        <fullName evidence="2">Uncharacterized protein</fullName>
    </submittedName>
</protein>
<evidence type="ECO:0000313" key="2">
    <source>
        <dbReference type="EMBL" id="ROI15544.1"/>
    </source>
</evidence>
<evidence type="ECO:0000256" key="1">
    <source>
        <dbReference type="SAM" id="MobiDB-lite"/>
    </source>
</evidence>
<dbReference type="OrthoDB" id="10569321at2759"/>
<gene>
    <name evidence="2" type="ORF">DPX16_0776</name>
</gene>
<feature type="compositionally biased region" description="Polar residues" evidence="1">
    <location>
        <begin position="17"/>
        <end position="39"/>
    </location>
</feature>
<organism evidence="2 3">
    <name type="scientific">Anabarilius grahami</name>
    <name type="common">Kanglang fish</name>
    <name type="synonym">Barilius grahami</name>
    <dbReference type="NCBI Taxonomy" id="495550"/>
    <lineage>
        <taxon>Eukaryota</taxon>
        <taxon>Metazoa</taxon>
        <taxon>Chordata</taxon>
        <taxon>Craniata</taxon>
        <taxon>Vertebrata</taxon>
        <taxon>Euteleostomi</taxon>
        <taxon>Actinopterygii</taxon>
        <taxon>Neopterygii</taxon>
        <taxon>Teleostei</taxon>
        <taxon>Ostariophysi</taxon>
        <taxon>Cypriniformes</taxon>
        <taxon>Xenocyprididae</taxon>
        <taxon>Xenocypridinae</taxon>
        <taxon>Xenocypridinae incertae sedis</taxon>
        <taxon>Anabarilius</taxon>
    </lineage>
</organism>
<evidence type="ECO:0000313" key="3">
    <source>
        <dbReference type="Proteomes" id="UP000281406"/>
    </source>
</evidence>
<dbReference type="Proteomes" id="UP000281406">
    <property type="component" value="Unassembled WGS sequence"/>
</dbReference>
<reference evidence="2 3" key="1">
    <citation type="submission" date="2018-10" db="EMBL/GenBank/DDBJ databases">
        <title>Genome assembly for a Yunnan-Guizhou Plateau 3E fish, Anabarilius grahami (Regan), and its evolutionary and genetic applications.</title>
        <authorList>
            <person name="Jiang W."/>
        </authorList>
    </citation>
    <scope>NUCLEOTIDE SEQUENCE [LARGE SCALE GENOMIC DNA]</scope>
    <source>
        <strain evidence="2">AG-KIZ</strain>
        <tissue evidence="2">Muscle</tissue>
    </source>
</reference>
<dbReference type="AlphaFoldDB" id="A0A3N0XDW1"/>
<name>A0A3N0XDW1_ANAGA</name>
<sequence length="53" mass="5943">MTRPQRSPEVSAEIESTRSSIVKASSTRQPRHSSSTTVHTGVMNTILNWMELE</sequence>
<accession>A0A3N0XDW1</accession>
<proteinExistence type="predicted"/>
<keyword evidence="3" id="KW-1185">Reference proteome</keyword>